<feature type="transmembrane region" description="Helical" evidence="1">
    <location>
        <begin position="69"/>
        <end position="87"/>
    </location>
</feature>
<organism evidence="3 4">
    <name type="scientific">Candidatus Collierbacteria bacterium GW2011_GWA2_46_26</name>
    <dbReference type="NCBI Taxonomy" id="1618381"/>
    <lineage>
        <taxon>Bacteria</taxon>
        <taxon>Candidatus Collieribacteriota</taxon>
    </lineage>
</organism>
<feature type="transmembrane region" description="Helical" evidence="1">
    <location>
        <begin position="191"/>
        <end position="209"/>
    </location>
</feature>
<comment type="caution">
    <text evidence="3">The sequence shown here is derived from an EMBL/GenBank/DDBJ whole genome shotgun (WGS) entry which is preliminary data.</text>
</comment>
<dbReference type="Gene3D" id="1.20.144.10">
    <property type="entry name" value="Phosphatidic acid phosphatase type 2/haloperoxidase"/>
    <property type="match status" value="1"/>
</dbReference>
<dbReference type="PANTHER" id="PTHR14969">
    <property type="entry name" value="SPHINGOSINE-1-PHOSPHATE PHOSPHOHYDROLASE"/>
    <property type="match status" value="1"/>
</dbReference>
<evidence type="ECO:0000259" key="2">
    <source>
        <dbReference type="SMART" id="SM00014"/>
    </source>
</evidence>
<reference evidence="3 4" key="1">
    <citation type="journal article" date="2015" name="Nature">
        <title>rRNA introns, odd ribosomes, and small enigmatic genomes across a large radiation of phyla.</title>
        <authorList>
            <person name="Brown C.T."/>
            <person name="Hug L.A."/>
            <person name="Thomas B.C."/>
            <person name="Sharon I."/>
            <person name="Castelle C.J."/>
            <person name="Singh A."/>
            <person name="Wilkins M.J."/>
            <person name="Williams K.H."/>
            <person name="Banfield J.F."/>
        </authorList>
    </citation>
    <scope>NUCLEOTIDE SEQUENCE [LARGE SCALE GENOMIC DNA]</scope>
</reference>
<proteinExistence type="predicted"/>
<sequence>MKSEKSNKPVKTLNITLIGLIVGFVLFGLLAHQRAYFGYDLVISRQLQSFHNPFFSTAMSLVSEVGNGYNLEIIVVLAMSLLFFAGLKAEAVKTALLTAASATAGSLAKSIVNRPRPDAELVYIQEVFLDKSFPSLHVLTYTIFFGYMLYLALYKVRTKWLKLFISLSATILIFSIGISRVYLGAHWASDVAGGYLLGTAFLVLAIILGR</sequence>
<feature type="transmembrane region" description="Helical" evidence="1">
    <location>
        <begin position="132"/>
        <end position="153"/>
    </location>
</feature>
<feature type="transmembrane region" description="Helical" evidence="1">
    <location>
        <begin position="12"/>
        <end position="31"/>
    </location>
</feature>
<dbReference type="PANTHER" id="PTHR14969:SF13">
    <property type="entry name" value="AT30094P"/>
    <property type="match status" value="1"/>
</dbReference>
<dbReference type="Pfam" id="PF01569">
    <property type="entry name" value="PAP2"/>
    <property type="match status" value="1"/>
</dbReference>
<keyword evidence="1" id="KW-1133">Transmembrane helix</keyword>
<feature type="domain" description="Phosphatidic acid phosphatase type 2/haloperoxidase" evidence="2">
    <location>
        <begin position="91"/>
        <end position="206"/>
    </location>
</feature>
<dbReference type="EMBL" id="LCMI01000001">
    <property type="protein sequence ID" value="KKU33744.1"/>
    <property type="molecule type" value="Genomic_DNA"/>
</dbReference>
<dbReference type="Proteomes" id="UP000034794">
    <property type="component" value="Unassembled WGS sequence"/>
</dbReference>
<evidence type="ECO:0000256" key="1">
    <source>
        <dbReference type="SAM" id="Phobius"/>
    </source>
</evidence>
<dbReference type="CDD" id="cd03392">
    <property type="entry name" value="PAP2_like_2"/>
    <property type="match status" value="1"/>
</dbReference>
<keyword evidence="1" id="KW-0472">Membrane</keyword>
<dbReference type="SUPFAM" id="SSF48317">
    <property type="entry name" value="Acid phosphatase/Vanadium-dependent haloperoxidase"/>
    <property type="match status" value="1"/>
</dbReference>
<dbReference type="AlphaFoldDB" id="A0A0G1PLR5"/>
<dbReference type="InterPro" id="IPR036938">
    <property type="entry name" value="PAP2/HPO_sf"/>
</dbReference>
<protein>
    <submittedName>
        <fullName evidence="3">Phosphoesterase PA-phosphatase related protein</fullName>
    </submittedName>
</protein>
<dbReference type="InterPro" id="IPR000326">
    <property type="entry name" value="PAP2/HPO"/>
</dbReference>
<feature type="transmembrane region" description="Helical" evidence="1">
    <location>
        <begin position="94"/>
        <end position="112"/>
    </location>
</feature>
<evidence type="ECO:0000313" key="3">
    <source>
        <dbReference type="EMBL" id="KKU33744.1"/>
    </source>
</evidence>
<accession>A0A0G1PLR5</accession>
<evidence type="ECO:0000313" key="4">
    <source>
        <dbReference type="Proteomes" id="UP000034794"/>
    </source>
</evidence>
<dbReference type="SMART" id="SM00014">
    <property type="entry name" value="acidPPc"/>
    <property type="match status" value="1"/>
</dbReference>
<gene>
    <name evidence="3" type="ORF">UX47_C0001G0027</name>
</gene>
<keyword evidence="1" id="KW-0812">Transmembrane</keyword>
<feature type="transmembrane region" description="Helical" evidence="1">
    <location>
        <begin position="160"/>
        <end position="179"/>
    </location>
</feature>
<name>A0A0G1PLR5_9BACT</name>